<dbReference type="VEuPathDB" id="FungiDB:CCM_08387"/>
<gene>
    <name evidence="1" type="ORF">CCM_08387</name>
</gene>
<dbReference type="KEGG" id="cmt:CCM_08387"/>
<dbReference type="InParanoid" id="G3JR48"/>
<name>G3JR48_CORMM</name>
<sequence>MRDPSCQRGSIIDEKGSFEREWARATKGSLRRGALHPANSDWAPAEAVSHAPQRDTTAGLCGVPWPCLDAMIQPTDAGVDAAGGQAKIQGTPNSRDVDGTMDSGQVCLPLIAPPLIFITMSLLWAARGTALQITLLFFASLRRAFSFTGSYGSSLTPRSLLASLSGSKHISMRPTKRLPTGATTRGRLKCQTGPISSAGCYEQQRVISDQSPQTAGFQRTLRLARFWNSLDASVTDPSSWLTRCVAIVMQAVPNGRLPSDAGGCFPVTSTLGVTPVTIQSLILTKMATTASLGLAIIATPDSTSGENRPQRLLTPASLDSPCQETQTISSTNSGSLIGITITNSGAFNGQKAVG</sequence>
<evidence type="ECO:0000313" key="1">
    <source>
        <dbReference type="EMBL" id="EGX88344.1"/>
    </source>
</evidence>
<reference evidence="1 2" key="1">
    <citation type="journal article" date="2011" name="Genome Biol.">
        <title>Genome sequence of the insect pathogenic fungus Cordyceps militaris, a valued traditional Chinese medicine.</title>
        <authorList>
            <person name="Zheng P."/>
            <person name="Xia Y."/>
            <person name="Xiao G."/>
            <person name="Xiong C."/>
            <person name="Hu X."/>
            <person name="Zhang S."/>
            <person name="Zheng H."/>
            <person name="Huang Y."/>
            <person name="Zhou Y."/>
            <person name="Wang S."/>
            <person name="Zhao G.P."/>
            <person name="Liu X."/>
            <person name="St Leger R.J."/>
            <person name="Wang C."/>
        </authorList>
    </citation>
    <scope>NUCLEOTIDE SEQUENCE [LARGE SCALE GENOMIC DNA]</scope>
    <source>
        <strain evidence="1 2">CM01</strain>
    </source>
</reference>
<organism evidence="1 2">
    <name type="scientific">Cordyceps militaris (strain CM01)</name>
    <name type="common">Caterpillar fungus</name>
    <dbReference type="NCBI Taxonomy" id="983644"/>
    <lineage>
        <taxon>Eukaryota</taxon>
        <taxon>Fungi</taxon>
        <taxon>Dikarya</taxon>
        <taxon>Ascomycota</taxon>
        <taxon>Pezizomycotina</taxon>
        <taxon>Sordariomycetes</taxon>
        <taxon>Hypocreomycetidae</taxon>
        <taxon>Hypocreales</taxon>
        <taxon>Cordycipitaceae</taxon>
        <taxon>Cordyceps</taxon>
    </lineage>
</organism>
<accession>G3JR48</accession>
<dbReference type="AlphaFoldDB" id="G3JR48"/>
<proteinExistence type="predicted"/>
<dbReference type="Proteomes" id="UP000001610">
    <property type="component" value="Unassembled WGS sequence"/>
</dbReference>
<dbReference type="RefSeq" id="XP_006673589.1">
    <property type="nucleotide sequence ID" value="XM_006673526.1"/>
</dbReference>
<dbReference type="EMBL" id="JH126405">
    <property type="protein sequence ID" value="EGX88344.1"/>
    <property type="molecule type" value="Genomic_DNA"/>
</dbReference>
<dbReference type="HOGENOM" id="CLU_783066_0_0_1"/>
<keyword evidence="2" id="KW-1185">Reference proteome</keyword>
<protein>
    <submittedName>
        <fullName evidence="1">Uncharacterized protein</fullName>
    </submittedName>
</protein>
<evidence type="ECO:0000313" key="2">
    <source>
        <dbReference type="Proteomes" id="UP000001610"/>
    </source>
</evidence>
<dbReference type="GeneID" id="18170395"/>